<dbReference type="OrthoDB" id="8722129at2"/>
<sequence length="302" mass="34016">MKRGWRTRAIGRHLVDVPGDAKTVETYAFNKVKIQPLLDIHGQEDYENLIAQKEVSLRNLKTRELNSLFIERVQHANDAVTLISWDKTDAEEQYKFFVFDTYFRANNRFLSCSGEVSQDRKSTALATREELSREWQQIPNGTIPGGVGYVVDDAILVDNDFNPESWRMVIQLHGKPDVFFELTSYARRRVAPGLRERAGGIVAGLLGIVAGFARLRDRARPVGPIQADEILLASTQEGKRGYGFKWEAPGKEYSLAEPNLNASLRVGESAYATNRESFATDEEALELWDAVIDSIRLRPGAV</sequence>
<name>A0A3G8H4I7_9BURK</name>
<dbReference type="AlphaFoldDB" id="A0A3G8H4I7"/>
<evidence type="ECO:0008006" key="5">
    <source>
        <dbReference type="Google" id="ProtNLM"/>
    </source>
</evidence>
<proteinExistence type="predicted"/>
<dbReference type="Pfam" id="PF18443">
    <property type="entry name" value="Tli4_N"/>
    <property type="match status" value="1"/>
</dbReference>
<evidence type="ECO:0000259" key="2">
    <source>
        <dbReference type="Pfam" id="PF18443"/>
    </source>
</evidence>
<dbReference type="KEGG" id="cpau:EHF44_10735"/>
<reference evidence="4" key="1">
    <citation type="submission" date="2018-11" db="EMBL/GenBank/DDBJ databases">
        <title>FDA dAtabase for Regulatory Grade micrObial Sequences (FDA-ARGOS): Supporting development and validation of Infectious Disease Dx tests.</title>
        <authorList>
            <person name="Goldberg B."/>
            <person name="Campos J."/>
            <person name="Tallon L."/>
            <person name="Sadzewicz L."/>
            <person name="Zhao X."/>
            <person name="Vavikolanu K."/>
            <person name="Mehta A."/>
            <person name="Aluvathingal J."/>
            <person name="Nadendla S."/>
            <person name="Geyer C."/>
            <person name="Nandy P."/>
            <person name="Yan Y."/>
            <person name="Sichtig H."/>
        </authorList>
    </citation>
    <scope>NUCLEOTIDE SEQUENCE [LARGE SCALE GENOMIC DNA]</scope>
    <source>
        <strain evidence="4">FDAARGOS_614</strain>
    </source>
</reference>
<dbReference type="InterPro" id="IPR040761">
    <property type="entry name" value="Tli4_N"/>
</dbReference>
<evidence type="ECO:0000313" key="3">
    <source>
        <dbReference type="EMBL" id="AZG15334.1"/>
    </source>
</evidence>
<dbReference type="Proteomes" id="UP000270411">
    <property type="component" value="Chromosome 1"/>
</dbReference>
<dbReference type="EMBL" id="CP033969">
    <property type="protein sequence ID" value="AZG15334.1"/>
    <property type="molecule type" value="Genomic_DNA"/>
</dbReference>
<dbReference type="Pfam" id="PF18426">
    <property type="entry name" value="Tli4_C"/>
    <property type="match status" value="1"/>
</dbReference>
<evidence type="ECO:0000313" key="4">
    <source>
        <dbReference type="Proteomes" id="UP000270411"/>
    </source>
</evidence>
<organism evidence="3 4">
    <name type="scientific">Cupriavidus pauculus</name>
    <dbReference type="NCBI Taxonomy" id="82633"/>
    <lineage>
        <taxon>Bacteria</taxon>
        <taxon>Pseudomonadati</taxon>
        <taxon>Pseudomonadota</taxon>
        <taxon>Betaproteobacteria</taxon>
        <taxon>Burkholderiales</taxon>
        <taxon>Burkholderiaceae</taxon>
        <taxon>Cupriavidus</taxon>
    </lineage>
</organism>
<accession>A0A3G8H4I7</accession>
<protein>
    <recommendedName>
        <fullName evidence="5">Tle cognate immunity protein 4 C-terminal domain-containing protein</fullName>
    </recommendedName>
</protein>
<dbReference type="InterPro" id="IPR041290">
    <property type="entry name" value="Tli4_C"/>
</dbReference>
<feature type="domain" description="Tle cognate immunity protein 4 C-terminal" evidence="1">
    <location>
        <begin position="143"/>
        <end position="300"/>
    </location>
</feature>
<gene>
    <name evidence="3" type="ORF">EHF44_10735</name>
</gene>
<feature type="domain" description="Tle cognate immunity protein 4 N-terminal" evidence="2">
    <location>
        <begin position="6"/>
        <end position="122"/>
    </location>
</feature>
<evidence type="ECO:0000259" key="1">
    <source>
        <dbReference type="Pfam" id="PF18426"/>
    </source>
</evidence>